<accession>A0A1W6B2D8</accession>
<evidence type="ECO:0000313" key="1">
    <source>
        <dbReference type="EMBL" id="ARJ41255.1"/>
    </source>
</evidence>
<dbReference type="AlphaFoldDB" id="A0A1W6B2D8"/>
<sequence length="81" mass="10008">MNYHSYNEVLDYLEVFFNREIKDEGSLKEMLKTIEDCRNNETVTIRAIDQLFMDYRRKFQDYTLPSKEEEEVWMNILNSWQ</sequence>
<gene>
    <name evidence="1" type="ORF">B1H58_04010</name>
</gene>
<dbReference type="EMBL" id="CP019706">
    <property type="protein sequence ID" value="ARJ41255.1"/>
    <property type="molecule type" value="Genomic_DNA"/>
</dbReference>
<dbReference type="KEGG" id="palh:B1H58_04010"/>
<name>A0A1W6B2D8_9GAMM</name>
<dbReference type="RefSeq" id="WP_085068093.1">
    <property type="nucleotide sequence ID" value="NZ_CP019706.1"/>
</dbReference>
<dbReference type="STRING" id="1891675.B1H58_04010"/>
<dbReference type="Proteomes" id="UP000192900">
    <property type="component" value="Chromosome"/>
</dbReference>
<protein>
    <submittedName>
        <fullName evidence="1">Uncharacterized protein</fullName>
    </submittedName>
</protein>
<organism evidence="1 2">
    <name type="scientific">Pantoea alhagi</name>
    <dbReference type="NCBI Taxonomy" id="1891675"/>
    <lineage>
        <taxon>Bacteria</taxon>
        <taxon>Pseudomonadati</taxon>
        <taxon>Pseudomonadota</taxon>
        <taxon>Gammaproteobacteria</taxon>
        <taxon>Enterobacterales</taxon>
        <taxon>Erwiniaceae</taxon>
        <taxon>Pantoea</taxon>
    </lineage>
</organism>
<evidence type="ECO:0000313" key="2">
    <source>
        <dbReference type="Proteomes" id="UP000192900"/>
    </source>
</evidence>
<proteinExistence type="predicted"/>
<keyword evidence="2" id="KW-1185">Reference proteome</keyword>
<reference evidence="1 2" key="1">
    <citation type="submission" date="2017-02" db="EMBL/GenBank/DDBJ databases">
        <title>Complete genome sequence of the drought resistance-promoting endophyte Pantoea alhagi LTYR-11Z.</title>
        <authorList>
            <person name="Zhang L."/>
        </authorList>
    </citation>
    <scope>NUCLEOTIDE SEQUENCE [LARGE SCALE GENOMIC DNA]</scope>
    <source>
        <strain evidence="1 2">LTYR-11Z</strain>
    </source>
</reference>
<dbReference type="OrthoDB" id="6542483at2"/>